<feature type="region of interest" description="Disordered" evidence="1">
    <location>
        <begin position="148"/>
        <end position="180"/>
    </location>
</feature>
<accession>A0A840BNM9</accession>
<dbReference type="EMBL" id="JACIEN010000001">
    <property type="protein sequence ID" value="MBB4015111.1"/>
    <property type="molecule type" value="Genomic_DNA"/>
</dbReference>
<gene>
    <name evidence="3" type="ORF">GGR16_000117</name>
</gene>
<proteinExistence type="predicted"/>
<feature type="transmembrane region" description="Helical" evidence="2">
    <location>
        <begin position="110"/>
        <end position="130"/>
    </location>
</feature>
<dbReference type="AlphaFoldDB" id="A0A840BNM9"/>
<name>A0A840BNM9_9HYPH</name>
<comment type="caution">
    <text evidence="3">The sequence shown here is derived from an EMBL/GenBank/DDBJ whole genome shotgun (WGS) entry which is preliminary data.</text>
</comment>
<organism evidence="3 4">
    <name type="scientific">Chelatococcus caeni</name>
    <dbReference type="NCBI Taxonomy" id="1348468"/>
    <lineage>
        <taxon>Bacteria</taxon>
        <taxon>Pseudomonadati</taxon>
        <taxon>Pseudomonadota</taxon>
        <taxon>Alphaproteobacteria</taxon>
        <taxon>Hyphomicrobiales</taxon>
        <taxon>Chelatococcaceae</taxon>
        <taxon>Chelatococcus</taxon>
    </lineage>
</organism>
<keyword evidence="2" id="KW-0812">Transmembrane</keyword>
<evidence type="ECO:0000313" key="3">
    <source>
        <dbReference type="EMBL" id="MBB4015111.1"/>
    </source>
</evidence>
<protein>
    <submittedName>
        <fullName evidence="3">Cytochrome c biogenesis protein CcdA</fullName>
    </submittedName>
</protein>
<feature type="transmembrane region" description="Helical" evidence="2">
    <location>
        <begin position="45"/>
        <end position="63"/>
    </location>
</feature>
<evidence type="ECO:0000256" key="1">
    <source>
        <dbReference type="SAM" id="MobiDB-lite"/>
    </source>
</evidence>
<feature type="transmembrane region" description="Helical" evidence="2">
    <location>
        <begin position="75"/>
        <end position="98"/>
    </location>
</feature>
<evidence type="ECO:0000313" key="4">
    <source>
        <dbReference type="Proteomes" id="UP000577362"/>
    </source>
</evidence>
<reference evidence="3 4" key="1">
    <citation type="submission" date="2020-08" db="EMBL/GenBank/DDBJ databases">
        <title>Genomic Encyclopedia of Type Strains, Phase IV (KMG-IV): sequencing the most valuable type-strain genomes for metagenomic binning, comparative biology and taxonomic classification.</title>
        <authorList>
            <person name="Goeker M."/>
        </authorList>
    </citation>
    <scope>NUCLEOTIDE SEQUENCE [LARGE SCALE GENOMIC DNA]</scope>
    <source>
        <strain evidence="3 4">DSM 103737</strain>
    </source>
</reference>
<keyword evidence="2" id="KW-0472">Membrane</keyword>
<dbReference type="Proteomes" id="UP000577362">
    <property type="component" value="Unassembled WGS sequence"/>
</dbReference>
<dbReference type="RefSeq" id="WP_183315399.1">
    <property type="nucleotide sequence ID" value="NZ_JACIEN010000001.1"/>
</dbReference>
<keyword evidence="4" id="KW-1185">Reference proteome</keyword>
<evidence type="ECO:0000256" key="2">
    <source>
        <dbReference type="SAM" id="Phobius"/>
    </source>
</evidence>
<keyword evidence="2" id="KW-1133">Transmembrane helix</keyword>
<sequence length="180" mass="19639">MVYPYLICLALQTTAAFALLAAIQRAFRIVIDDLGVLHAVSPMELTLLVVAICAFQAAYWYRLARVEIPKWRNVVLGHIVGFVGRLSFVFGAALFSLFFLRHTPGLTEGALILVPRIAILLATLFCLYCFTLELERLGNALQSAVSMGPPPPTAGDRGNSRPLQAEVPSPGLDGEELRSK</sequence>